<dbReference type="EMBL" id="CP151767">
    <property type="protein sequence ID" value="WZU69008.1"/>
    <property type="molecule type" value="Genomic_DNA"/>
</dbReference>
<comment type="subcellular location">
    <subcellularLocation>
        <location evidence="1">Endomembrane system</location>
    </subcellularLocation>
</comment>
<keyword evidence="2" id="KW-0813">Transport</keyword>
<proteinExistence type="predicted"/>
<organism evidence="6 7">
    <name type="scientific">Yoonia rhodophyticola</name>
    <dbReference type="NCBI Taxonomy" id="3137370"/>
    <lineage>
        <taxon>Bacteria</taxon>
        <taxon>Pseudomonadati</taxon>
        <taxon>Pseudomonadota</taxon>
        <taxon>Alphaproteobacteria</taxon>
        <taxon>Rhodobacterales</taxon>
        <taxon>Paracoccaceae</taxon>
        <taxon>Yoonia</taxon>
    </lineage>
</organism>
<evidence type="ECO:0000256" key="4">
    <source>
        <dbReference type="ARBA" id="ARBA00022519"/>
    </source>
</evidence>
<dbReference type="CDD" id="cd13553">
    <property type="entry name" value="PBP2_NrtA_CpmA_like"/>
    <property type="match status" value="1"/>
</dbReference>
<dbReference type="InterPro" id="IPR044527">
    <property type="entry name" value="NrtA/CpmA_ABC-bd_dom"/>
</dbReference>
<evidence type="ECO:0000256" key="1">
    <source>
        <dbReference type="ARBA" id="ARBA00004308"/>
    </source>
</evidence>
<dbReference type="PANTHER" id="PTHR30024">
    <property type="entry name" value="ALIPHATIC SULFONATES-BINDING PROTEIN-RELATED"/>
    <property type="match status" value="1"/>
</dbReference>
<dbReference type="RefSeq" id="WP_342078301.1">
    <property type="nucleotide sequence ID" value="NZ_CP151767.2"/>
</dbReference>
<evidence type="ECO:0000313" key="6">
    <source>
        <dbReference type="EMBL" id="WZU69008.1"/>
    </source>
</evidence>
<dbReference type="PANTHER" id="PTHR30024:SF43">
    <property type="entry name" value="BLL4572 PROTEIN"/>
    <property type="match status" value="1"/>
</dbReference>
<keyword evidence="5" id="KW-0472">Membrane</keyword>
<dbReference type="GO" id="GO:0012505">
    <property type="term" value="C:endomembrane system"/>
    <property type="evidence" value="ECO:0007669"/>
    <property type="project" value="UniProtKB-SubCell"/>
</dbReference>
<evidence type="ECO:0000256" key="5">
    <source>
        <dbReference type="ARBA" id="ARBA00023136"/>
    </source>
</evidence>
<reference evidence="6 7" key="2">
    <citation type="submission" date="2024-08" db="EMBL/GenBank/DDBJ databases">
        <title>Phylogenomic analyses of a clade within the roseobacter group suggest taxonomic reassignments of species of the genera Aestuariivita, Citreicella, Loktanella, Nautella, Pelagibaca, Ruegeria, Thalassobius, Thiobacimonas and Tropicibacter, and the proposal o.</title>
        <authorList>
            <person name="Jeon C.O."/>
        </authorList>
    </citation>
    <scope>NUCLEOTIDE SEQUENCE [LARGE SCALE GENOMIC DNA]</scope>
    <source>
        <strain evidence="6 7">SS1-5</strain>
    </source>
</reference>
<dbReference type="KEGG" id="yrh:AABB31_09155"/>
<protein>
    <submittedName>
        <fullName evidence="6">CmpA/NrtA family ABC transporter substrate-binding protein</fullName>
    </submittedName>
</protein>
<evidence type="ECO:0000313" key="7">
    <source>
        <dbReference type="Proteomes" id="UP001470809"/>
    </source>
</evidence>
<name>A0AAN0MFS7_9RHOB</name>
<keyword evidence="3" id="KW-1003">Cell membrane</keyword>
<reference evidence="7" key="1">
    <citation type="submission" date="2024-04" db="EMBL/GenBank/DDBJ databases">
        <title>Phylogenomic analyses of a clade within the roseobacter group suggest taxonomic reassignments of species of the genera Aestuariivita, Citreicella, Loktanella, Nautella, Pelagibaca, Ruegeria, Thalassobius, Thiobacimonas and Tropicibacter, and the proposal o.</title>
        <authorList>
            <person name="Jeon C.O."/>
        </authorList>
    </citation>
    <scope>NUCLEOTIDE SEQUENCE [LARGE SCALE GENOMIC DNA]</scope>
    <source>
        <strain evidence="7">SS1-5</strain>
    </source>
</reference>
<dbReference type="Pfam" id="PF13379">
    <property type="entry name" value="NMT1_2"/>
    <property type="match status" value="1"/>
</dbReference>
<gene>
    <name evidence="6" type="ORF">AABB31_09155</name>
</gene>
<sequence>MTRDHINCGYVPLVDSAPLIIARELRFAEDEGIRLNLLRQPSWSALRDLLALGHLDVAHMLSPMPVAMSLGLGGLAAPIDALMVLSVNGNIVGVSNALADGMRAQGWDGAFQDPRGTASALLKAADAPLRVGIPFPFSMHRLLFEYWMRADPAYTPGCYEIITTPPPLMAETMAAGELDVFCVGEPWGSMAVAGEVGELILPMCAIWEFAPEKVLGARRDWVTNNPQTCGAVMRAVYRAAKWLDRPDNHALATEILARSEHLDLPGHVIDHAIRGQIVTRLGAAPVQTPHFLRFHAGAANFPWRSQAAWIGTQLGAAAAQSTGSFRSDLFRTYLGPSGVDMPGASAKLEGAMRYPTAVASTKGHMILGPDAFFNGATFDFDTPE</sequence>
<dbReference type="Gene3D" id="3.40.190.10">
    <property type="entry name" value="Periplasmic binding protein-like II"/>
    <property type="match status" value="2"/>
</dbReference>
<dbReference type="Proteomes" id="UP001470809">
    <property type="component" value="Chromosome"/>
</dbReference>
<dbReference type="SUPFAM" id="SSF53850">
    <property type="entry name" value="Periplasmic binding protein-like II"/>
    <property type="match status" value="1"/>
</dbReference>
<keyword evidence="7" id="KW-1185">Reference proteome</keyword>
<accession>A0AAN0MFS7</accession>
<evidence type="ECO:0000256" key="2">
    <source>
        <dbReference type="ARBA" id="ARBA00022448"/>
    </source>
</evidence>
<dbReference type="AlphaFoldDB" id="A0AAN0MFS7"/>
<evidence type="ECO:0000256" key="3">
    <source>
        <dbReference type="ARBA" id="ARBA00022475"/>
    </source>
</evidence>
<keyword evidence="4" id="KW-0997">Cell inner membrane</keyword>